<evidence type="ECO:0000256" key="1">
    <source>
        <dbReference type="SAM" id="Phobius"/>
    </source>
</evidence>
<comment type="caution">
    <text evidence="2">The sequence shown here is derived from an EMBL/GenBank/DDBJ whole genome shotgun (WGS) entry which is preliminary data.</text>
</comment>
<evidence type="ECO:0000313" key="2">
    <source>
        <dbReference type="EMBL" id="KJQ63980.1"/>
    </source>
</evidence>
<reference evidence="2 3" key="1">
    <citation type="submission" date="2015-02" db="EMBL/GenBank/DDBJ databases">
        <title>Evolution of amylase-binding proteins of oral streptococcal species.</title>
        <authorList>
            <person name="Haase E.M."/>
        </authorList>
    </citation>
    <scope>NUCLEOTIDE SEQUENCE [LARGE SCALE GENOMIC DNA]</scope>
    <source>
        <strain evidence="2 3">COL85/1862</strain>
    </source>
</reference>
<dbReference type="Proteomes" id="UP000033657">
    <property type="component" value="Unassembled WGS sequence"/>
</dbReference>
<dbReference type="InterPro" id="IPR019493">
    <property type="entry name" value="Bacteriocin_IIb_lactacin-rel"/>
</dbReference>
<evidence type="ECO:0000313" key="3">
    <source>
        <dbReference type="Proteomes" id="UP000033657"/>
    </source>
</evidence>
<dbReference type="GO" id="GO:0042742">
    <property type="term" value="P:defense response to bacterium"/>
    <property type="evidence" value="ECO:0007669"/>
    <property type="project" value="InterPro"/>
</dbReference>
<sequence>MNKLNMHFMELKNEELSCVLGGGQREGNAVLSGAAGAVEAAMSCAPAGPYVIAACAVGGAIYGGFWGYVFGS</sequence>
<name>A0A0F2D1V0_STROR</name>
<keyword evidence="1" id="KW-0812">Transmembrane</keyword>
<proteinExistence type="predicted"/>
<dbReference type="Pfam" id="PF10439">
    <property type="entry name" value="Bacteriocin_IIc"/>
    <property type="match status" value="1"/>
</dbReference>
<dbReference type="AlphaFoldDB" id="A0A0F2D1V0"/>
<keyword evidence="1" id="KW-1133">Transmembrane helix</keyword>
<keyword evidence="1" id="KW-0472">Membrane</keyword>
<gene>
    <name evidence="2" type="ORF">TZ87_00763</name>
</gene>
<protein>
    <submittedName>
        <fullName evidence="2">Bacteriocin class II with double-glycine leader peptide</fullName>
    </submittedName>
</protein>
<accession>A0A0F2D1V0</accession>
<dbReference type="EMBL" id="JYGM01000004">
    <property type="protein sequence ID" value="KJQ63980.1"/>
    <property type="molecule type" value="Genomic_DNA"/>
</dbReference>
<dbReference type="OrthoDB" id="2235830at2"/>
<feature type="transmembrane region" description="Helical" evidence="1">
    <location>
        <begin position="50"/>
        <end position="70"/>
    </location>
</feature>
<organism evidence="2 3">
    <name type="scientific">Streptococcus oralis subsp. oralis</name>
    <dbReference type="NCBI Taxonomy" id="1891914"/>
    <lineage>
        <taxon>Bacteria</taxon>
        <taxon>Bacillati</taxon>
        <taxon>Bacillota</taxon>
        <taxon>Bacilli</taxon>
        <taxon>Lactobacillales</taxon>
        <taxon>Streptococcaceae</taxon>
        <taxon>Streptococcus</taxon>
    </lineage>
</organism>
<dbReference type="PATRIC" id="fig|28037.209.peg.765"/>